<evidence type="ECO:0000256" key="1">
    <source>
        <dbReference type="ARBA" id="ARBA00009019"/>
    </source>
</evidence>
<evidence type="ECO:0000313" key="5">
    <source>
        <dbReference type="Proteomes" id="UP000008744"/>
    </source>
</evidence>
<dbReference type="PhylomeDB" id="B4HCP4"/>
<dbReference type="OMA" id="SIASMNN"/>
<dbReference type="eggNOG" id="ENOG502QRN3">
    <property type="taxonomic scope" value="Eukaryota"/>
</dbReference>
<sequence length="465" mass="53144">MLLSCLSKVSASGVALPPNPDNSNPYRDLVQKYEALVEVQRTSIASMNNWVTDINNDKEKKCNDNKEDGVVVDKSKQAVVMSNSALGQTQTEFSEVETSSSGFSDDTSNKYTQTDEHPGYFLCSISDGKDCKFSIYDDVSPIDSHFRHRPEYRELFKEIFGVLKKAAQNNEVDEKLPLLEDESHIVNRVTSKTTIVSTVTPVIEQQLERFIDETQSIASSVTSNHSLAISECITKIERKTAKKHINDFRSNQNNSPMIKEAPVHMYKLKKSVCETKIKPIEENGRILTPIKREPLEYLTVGVGIKKKNRRKHRNLSTFGDRFERQLWDDIDKRSSNNGDYCGNVNYMPKSFETFNTDLRGIGRDVRKRTSDLCNNWNGSQVVIYNRNINKSQSASGRVIELNGIEFYHNTVSQELHKLKKLDLSYADVLRRADTCEHMHSKFRRQGLNENGLNANNTKKNYQHRQ</sequence>
<proteinExistence type="inferred from homology"/>
<reference evidence="4 5" key="1">
    <citation type="journal article" date="2007" name="Nature">
        <title>Evolution of genes and genomes on the Drosophila phylogeny.</title>
        <authorList>
            <consortium name="Drosophila 12 Genomes Consortium"/>
            <person name="Clark A.G."/>
            <person name="Eisen M.B."/>
            <person name="Smith D.R."/>
            <person name="Bergman C.M."/>
            <person name="Oliver B."/>
            <person name="Markow T.A."/>
            <person name="Kaufman T.C."/>
            <person name="Kellis M."/>
            <person name="Gelbart W."/>
            <person name="Iyer V.N."/>
            <person name="Pollard D.A."/>
            <person name="Sackton T.B."/>
            <person name="Larracuente A.M."/>
            <person name="Singh N.D."/>
            <person name="Abad J.P."/>
            <person name="Abt D.N."/>
            <person name="Adryan B."/>
            <person name="Aguade M."/>
            <person name="Akashi H."/>
            <person name="Anderson W.W."/>
            <person name="Aquadro C.F."/>
            <person name="Ardell D.H."/>
            <person name="Arguello R."/>
            <person name="Artieri C.G."/>
            <person name="Barbash D.A."/>
            <person name="Barker D."/>
            <person name="Barsanti P."/>
            <person name="Batterham P."/>
            <person name="Batzoglou S."/>
            <person name="Begun D."/>
            <person name="Bhutkar A."/>
            <person name="Blanco E."/>
            <person name="Bosak S.A."/>
            <person name="Bradley R.K."/>
            <person name="Brand A.D."/>
            <person name="Brent M.R."/>
            <person name="Brooks A.N."/>
            <person name="Brown R.H."/>
            <person name="Butlin R.K."/>
            <person name="Caggese C."/>
            <person name="Calvi B.R."/>
            <person name="Bernardo de Carvalho A."/>
            <person name="Caspi A."/>
            <person name="Castrezana S."/>
            <person name="Celniker S.E."/>
            <person name="Chang J.L."/>
            <person name="Chapple C."/>
            <person name="Chatterji S."/>
            <person name="Chinwalla A."/>
            <person name="Civetta A."/>
            <person name="Clifton S.W."/>
            <person name="Comeron J.M."/>
            <person name="Costello J.C."/>
            <person name="Coyne J.A."/>
            <person name="Daub J."/>
            <person name="David R.G."/>
            <person name="Delcher A.L."/>
            <person name="Delehaunty K."/>
            <person name="Do C.B."/>
            <person name="Ebling H."/>
            <person name="Edwards K."/>
            <person name="Eickbush T."/>
            <person name="Evans J.D."/>
            <person name="Filipski A."/>
            <person name="Findeiss S."/>
            <person name="Freyhult E."/>
            <person name="Fulton L."/>
            <person name="Fulton R."/>
            <person name="Garcia A.C."/>
            <person name="Gardiner A."/>
            <person name="Garfield D.A."/>
            <person name="Garvin B.E."/>
            <person name="Gibson G."/>
            <person name="Gilbert D."/>
            <person name="Gnerre S."/>
            <person name="Godfrey J."/>
            <person name="Good R."/>
            <person name="Gotea V."/>
            <person name="Gravely B."/>
            <person name="Greenberg A.J."/>
            <person name="Griffiths-Jones S."/>
            <person name="Gross S."/>
            <person name="Guigo R."/>
            <person name="Gustafson E.A."/>
            <person name="Haerty W."/>
            <person name="Hahn M.W."/>
            <person name="Halligan D.L."/>
            <person name="Halpern A.L."/>
            <person name="Halter G.M."/>
            <person name="Han M.V."/>
            <person name="Heger A."/>
            <person name="Hillier L."/>
            <person name="Hinrichs A.S."/>
            <person name="Holmes I."/>
            <person name="Hoskins R.A."/>
            <person name="Hubisz M.J."/>
            <person name="Hultmark D."/>
            <person name="Huntley M.A."/>
            <person name="Jaffe D.B."/>
            <person name="Jagadeeshan S."/>
            <person name="Jeck W.R."/>
            <person name="Johnson J."/>
            <person name="Jones C.D."/>
            <person name="Jordan W.C."/>
            <person name="Karpen G.H."/>
            <person name="Kataoka E."/>
            <person name="Keightley P.D."/>
            <person name="Kheradpour P."/>
            <person name="Kirkness E.F."/>
            <person name="Koerich L.B."/>
            <person name="Kristiansen K."/>
            <person name="Kudrna D."/>
            <person name="Kulathinal R.J."/>
            <person name="Kumar S."/>
            <person name="Kwok R."/>
            <person name="Lander E."/>
            <person name="Langley C.H."/>
            <person name="Lapoint R."/>
            <person name="Lazzaro B.P."/>
            <person name="Lee S.J."/>
            <person name="Levesque L."/>
            <person name="Li R."/>
            <person name="Lin C.F."/>
            <person name="Lin M.F."/>
            <person name="Lindblad-Toh K."/>
            <person name="Llopart A."/>
            <person name="Long M."/>
            <person name="Low L."/>
            <person name="Lozovsky E."/>
            <person name="Lu J."/>
            <person name="Luo M."/>
            <person name="Machado C.A."/>
            <person name="Makalowski W."/>
            <person name="Marzo M."/>
            <person name="Matsuda M."/>
            <person name="Matzkin L."/>
            <person name="McAllister B."/>
            <person name="McBride C.S."/>
            <person name="McKernan B."/>
            <person name="McKernan K."/>
            <person name="Mendez-Lago M."/>
            <person name="Minx P."/>
            <person name="Mollenhauer M.U."/>
            <person name="Montooth K."/>
            <person name="Mount S.M."/>
            <person name="Mu X."/>
            <person name="Myers E."/>
            <person name="Negre B."/>
            <person name="Newfeld S."/>
            <person name="Nielsen R."/>
            <person name="Noor M.A."/>
            <person name="O'Grady P."/>
            <person name="Pachter L."/>
            <person name="Papaceit M."/>
            <person name="Parisi M.J."/>
            <person name="Parisi M."/>
            <person name="Parts L."/>
            <person name="Pedersen J.S."/>
            <person name="Pesole G."/>
            <person name="Phillippy A.M."/>
            <person name="Ponting C.P."/>
            <person name="Pop M."/>
            <person name="Porcelli D."/>
            <person name="Powell J.R."/>
            <person name="Prohaska S."/>
            <person name="Pruitt K."/>
            <person name="Puig M."/>
            <person name="Quesneville H."/>
            <person name="Ram K.R."/>
            <person name="Rand D."/>
            <person name="Rasmussen M.D."/>
            <person name="Reed L.K."/>
            <person name="Reenan R."/>
            <person name="Reily A."/>
            <person name="Remington K.A."/>
            <person name="Rieger T.T."/>
            <person name="Ritchie M.G."/>
            <person name="Robin C."/>
            <person name="Rogers Y.H."/>
            <person name="Rohde C."/>
            <person name="Rozas J."/>
            <person name="Rubenfield M.J."/>
            <person name="Ruiz A."/>
            <person name="Russo S."/>
            <person name="Salzberg S.L."/>
            <person name="Sanchez-Gracia A."/>
            <person name="Saranga D.J."/>
            <person name="Sato H."/>
            <person name="Schaeffer S.W."/>
            <person name="Schatz M.C."/>
            <person name="Schlenke T."/>
            <person name="Schwartz R."/>
            <person name="Segarra C."/>
            <person name="Singh R.S."/>
            <person name="Sirot L."/>
            <person name="Sirota M."/>
            <person name="Sisneros N.B."/>
            <person name="Smith C.D."/>
            <person name="Smith T.F."/>
            <person name="Spieth J."/>
            <person name="Stage D.E."/>
            <person name="Stark A."/>
            <person name="Stephan W."/>
            <person name="Strausberg R.L."/>
            <person name="Strempel S."/>
            <person name="Sturgill D."/>
            <person name="Sutton G."/>
            <person name="Sutton G.G."/>
            <person name="Tao W."/>
            <person name="Teichmann S."/>
            <person name="Tobari Y.N."/>
            <person name="Tomimura Y."/>
            <person name="Tsolas J.M."/>
            <person name="Valente V.L."/>
            <person name="Venter E."/>
            <person name="Venter J.C."/>
            <person name="Vicario S."/>
            <person name="Vieira F.G."/>
            <person name="Vilella A.J."/>
            <person name="Villasante A."/>
            <person name="Walenz B."/>
            <person name="Wang J."/>
            <person name="Wasserman M."/>
            <person name="Watts T."/>
            <person name="Wilson D."/>
            <person name="Wilson R.K."/>
            <person name="Wing R.A."/>
            <person name="Wolfner M.F."/>
            <person name="Wong A."/>
            <person name="Wong G.K."/>
            <person name="Wu C.I."/>
            <person name="Wu G."/>
            <person name="Yamamoto D."/>
            <person name="Yang H.P."/>
            <person name="Yang S.P."/>
            <person name="Yorke J.A."/>
            <person name="Yoshida K."/>
            <person name="Zdobnov E."/>
            <person name="Zhang P."/>
            <person name="Zhang Y."/>
            <person name="Zimin A.V."/>
            <person name="Baldwin J."/>
            <person name="Abdouelleil A."/>
            <person name="Abdulkadir J."/>
            <person name="Abebe A."/>
            <person name="Abera B."/>
            <person name="Abreu J."/>
            <person name="Acer S.C."/>
            <person name="Aftuck L."/>
            <person name="Alexander A."/>
            <person name="An P."/>
            <person name="Anderson E."/>
            <person name="Anderson S."/>
            <person name="Arachi H."/>
            <person name="Azer M."/>
            <person name="Bachantsang P."/>
            <person name="Barry A."/>
            <person name="Bayul T."/>
            <person name="Berlin A."/>
            <person name="Bessette D."/>
            <person name="Bloom T."/>
            <person name="Blye J."/>
            <person name="Boguslavskiy L."/>
            <person name="Bonnet C."/>
            <person name="Boukhgalter B."/>
            <person name="Bourzgui I."/>
            <person name="Brown A."/>
            <person name="Cahill P."/>
            <person name="Channer S."/>
            <person name="Cheshatsang Y."/>
            <person name="Chuda L."/>
            <person name="Citroen M."/>
            <person name="Collymore A."/>
            <person name="Cooke P."/>
            <person name="Costello M."/>
            <person name="D'Aco K."/>
            <person name="Daza R."/>
            <person name="De Haan G."/>
            <person name="DeGray S."/>
            <person name="DeMaso C."/>
            <person name="Dhargay N."/>
            <person name="Dooley K."/>
            <person name="Dooley E."/>
            <person name="Doricent M."/>
            <person name="Dorje P."/>
            <person name="Dorjee K."/>
            <person name="Dupes A."/>
            <person name="Elong R."/>
            <person name="Falk J."/>
            <person name="Farina A."/>
            <person name="Faro S."/>
            <person name="Ferguson D."/>
            <person name="Fisher S."/>
            <person name="Foley C.D."/>
            <person name="Franke A."/>
            <person name="Friedrich D."/>
            <person name="Gadbois L."/>
            <person name="Gearin G."/>
            <person name="Gearin C.R."/>
            <person name="Giannoukos G."/>
            <person name="Goode T."/>
            <person name="Graham J."/>
            <person name="Grandbois E."/>
            <person name="Grewal S."/>
            <person name="Gyaltsen K."/>
            <person name="Hafez N."/>
            <person name="Hagos B."/>
            <person name="Hall J."/>
            <person name="Henson C."/>
            <person name="Hollinger A."/>
            <person name="Honan T."/>
            <person name="Huard M.D."/>
            <person name="Hughes L."/>
            <person name="Hurhula B."/>
            <person name="Husby M.E."/>
            <person name="Kamat A."/>
            <person name="Kanga B."/>
            <person name="Kashin S."/>
            <person name="Khazanovich D."/>
            <person name="Kisner P."/>
            <person name="Lance K."/>
            <person name="Lara M."/>
            <person name="Lee W."/>
            <person name="Lennon N."/>
            <person name="Letendre F."/>
            <person name="LeVine R."/>
            <person name="Lipovsky A."/>
            <person name="Liu X."/>
            <person name="Liu J."/>
            <person name="Liu S."/>
            <person name="Lokyitsang T."/>
            <person name="Lokyitsang Y."/>
            <person name="Lubonja R."/>
            <person name="Lui A."/>
            <person name="MacDonald P."/>
            <person name="Magnisalis V."/>
            <person name="Maru K."/>
            <person name="Matthews C."/>
            <person name="McCusker W."/>
            <person name="McDonough S."/>
            <person name="Mehta T."/>
            <person name="Meldrim J."/>
            <person name="Meneus L."/>
            <person name="Mihai O."/>
            <person name="Mihalev A."/>
            <person name="Mihova T."/>
            <person name="Mittelman R."/>
            <person name="Mlenga V."/>
            <person name="Montmayeur A."/>
            <person name="Mulrain L."/>
            <person name="Navidi A."/>
            <person name="Naylor J."/>
            <person name="Negash T."/>
            <person name="Nguyen T."/>
            <person name="Nguyen N."/>
            <person name="Nicol R."/>
            <person name="Norbu C."/>
            <person name="Norbu N."/>
            <person name="Novod N."/>
            <person name="O'Neill B."/>
            <person name="Osman S."/>
            <person name="Markiewicz E."/>
            <person name="Oyono O.L."/>
            <person name="Patti C."/>
            <person name="Phunkhang P."/>
            <person name="Pierre F."/>
            <person name="Priest M."/>
            <person name="Raghuraman S."/>
            <person name="Rege F."/>
            <person name="Reyes R."/>
            <person name="Rise C."/>
            <person name="Rogov P."/>
            <person name="Ross K."/>
            <person name="Ryan E."/>
            <person name="Settipalli S."/>
            <person name="Shea T."/>
            <person name="Sherpa N."/>
            <person name="Shi L."/>
            <person name="Shih D."/>
            <person name="Sparrow T."/>
            <person name="Spaulding J."/>
            <person name="Stalker J."/>
            <person name="Stange-Thomann N."/>
            <person name="Stavropoulos S."/>
            <person name="Stone C."/>
            <person name="Strader C."/>
            <person name="Tesfaye S."/>
            <person name="Thomson T."/>
            <person name="Thoulutsang Y."/>
            <person name="Thoulutsang D."/>
            <person name="Topham K."/>
            <person name="Topping I."/>
            <person name="Tsamla T."/>
            <person name="Vassiliev H."/>
            <person name="Vo A."/>
            <person name="Wangchuk T."/>
            <person name="Wangdi T."/>
            <person name="Weiand M."/>
            <person name="Wilkinson J."/>
            <person name="Wilson A."/>
            <person name="Yadav S."/>
            <person name="Young G."/>
            <person name="Yu Q."/>
            <person name="Zembek L."/>
            <person name="Zhong D."/>
            <person name="Zimmer A."/>
            <person name="Zwirko Z."/>
            <person name="Jaffe D.B."/>
            <person name="Alvarez P."/>
            <person name="Brockman W."/>
            <person name="Butler J."/>
            <person name="Chin C."/>
            <person name="Gnerre S."/>
            <person name="Grabherr M."/>
            <person name="Kleber M."/>
            <person name="Mauceli E."/>
            <person name="MacCallum I."/>
        </authorList>
    </citation>
    <scope>NUCLEOTIDE SEQUENCE [LARGE SCALE GENOMIC DNA]</scope>
    <source>
        <strain evidence="5">MSH-3 / Tucson 14011-0111.49</strain>
    </source>
</reference>
<evidence type="ECO:0000256" key="2">
    <source>
        <dbReference type="ARBA" id="ARBA00023054"/>
    </source>
</evidence>
<feature type="compositionally biased region" description="Polar residues" evidence="3">
    <location>
        <begin position="447"/>
        <end position="459"/>
    </location>
</feature>
<keyword evidence="2" id="KW-0175">Coiled coil</keyword>
<evidence type="ECO:0000256" key="3">
    <source>
        <dbReference type="SAM" id="MobiDB-lite"/>
    </source>
</evidence>
<protein>
    <submittedName>
        <fullName evidence="4">GL18354</fullName>
    </submittedName>
</protein>
<dbReference type="AlphaFoldDB" id="B4HCP4"/>
<comment type="similarity">
    <text evidence="1">Belongs to the CDR2 family.</text>
</comment>
<name>B4HCP4_DROPE</name>
<organism evidence="5">
    <name type="scientific">Drosophila persimilis</name>
    <name type="common">Fruit fly</name>
    <dbReference type="NCBI Taxonomy" id="7234"/>
    <lineage>
        <taxon>Eukaryota</taxon>
        <taxon>Metazoa</taxon>
        <taxon>Ecdysozoa</taxon>
        <taxon>Arthropoda</taxon>
        <taxon>Hexapoda</taxon>
        <taxon>Insecta</taxon>
        <taxon>Pterygota</taxon>
        <taxon>Neoptera</taxon>
        <taxon>Endopterygota</taxon>
        <taxon>Diptera</taxon>
        <taxon>Brachycera</taxon>
        <taxon>Muscomorpha</taxon>
        <taxon>Ephydroidea</taxon>
        <taxon>Drosophilidae</taxon>
        <taxon>Drosophila</taxon>
        <taxon>Sophophora</taxon>
    </lineage>
</organism>
<dbReference type="HOGENOM" id="CLU_599329_0_0_1"/>
<accession>B4HCP4</accession>
<dbReference type="Proteomes" id="UP000008744">
    <property type="component" value="Unassembled WGS sequence"/>
</dbReference>
<dbReference type="InterPro" id="IPR026079">
    <property type="entry name" value="CDR2"/>
</dbReference>
<dbReference type="PANTHER" id="PTHR19232">
    <property type="entry name" value="CENTROCORTIN FAMILY MEMBER"/>
    <property type="match status" value="1"/>
</dbReference>
<dbReference type="PANTHER" id="PTHR19232:SF7">
    <property type="entry name" value="CENTROCORTIN, ISOFORM A"/>
    <property type="match status" value="1"/>
</dbReference>
<keyword evidence="5" id="KW-1185">Reference proteome</keyword>
<evidence type="ECO:0000313" key="4">
    <source>
        <dbReference type="EMBL" id="EDW29376.1"/>
    </source>
</evidence>
<dbReference type="EMBL" id="CH479380">
    <property type="protein sequence ID" value="EDW29376.1"/>
    <property type="molecule type" value="Genomic_DNA"/>
</dbReference>
<gene>
    <name evidence="4" type="primary">Dper\GL18354</name>
    <name evidence="4" type="ORF">Dper_GL18354</name>
</gene>
<feature type="region of interest" description="Disordered" evidence="3">
    <location>
        <begin position="446"/>
        <end position="465"/>
    </location>
</feature>